<evidence type="ECO:0000256" key="3">
    <source>
        <dbReference type="ARBA" id="ARBA00022840"/>
    </source>
</evidence>
<evidence type="ECO:0000313" key="6">
    <source>
        <dbReference type="Proteomes" id="UP000789803"/>
    </source>
</evidence>
<keyword evidence="6" id="KW-1185">Reference proteome</keyword>
<proteinExistence type="predicted"/>
<organism evidence="5 6">
    <name type="scientific">Campylobacter majalis</name>
    <dbReference type="NCBI Taxonomy" id="2790656"/>
    <lineage>
        <taxon>Bacteria</taxon>
        <taxon>Pseudomonadati</taxon>
        <taxon>Campylobacterota</taxon>
        <taxon>Epsilonproteobacteria</taxon>
        <taxon>Campylobacterales</taxon>
        <taxon>Campylobacteraceae</taxon>
        <taxon>Campylobacter</taxon>
    </lineage>
</organism>
<sequence>MNALEISNLTFGYESYSFLRGSRYEKVLDDVNFEIKIGQKMGLMGLSGCGKSTLASIIMGLNTPQSGKIKFYNKTHKLDTLSKRREFYKMAQIVFQDPISAINPSFSVKQVLSEPLNHLSKLNERQKDEQIMQICEKTHIKHEYLNKPALSLSGGELGRVNLARALIIKPKFLILDESLSAFDLPLQAEILKLLDSLEGMSYLFITHDFRLARAFCDEIMLMQKGKIIEKIGKNQDFSSELGVSLKNAIL</sequence>
<dbReference type="InterPro" id="IPR050319">
    <property type="entry name" value="ABC_transp_ATP-bind"/>
</dbReference>
<dbReference type="CDD" id="cd03257">
    <property type="entry name" value="ABC_NikE_OppD_transporters"/>
    <property type="match status" value="1"/>
</dbReference>
<dbReference type="PROSITE" id="PS50893">
    <property type="entry name" value="ABC_TRANSPORTER_2"/>
    <property type="match status" value="1"/>
</dbReference>
<protein>
    <submittedName>
        <fullName evidence="5">Nickel import ATP-binding protein NikE</fullName>
    </submittedName>
</protein>
<reference evidence="5 6" key="1">
    <citation type="submission" date="2020-11" db="EMBL/GenBank/DDBJ databases">
        <authorList>
            <person name="Peeters C."/>
        </authorList>
    </citation>
    <scope>NUCLEOTIDE SEQUENCE [LARGE SCALE GENOMIC DNA]</scope>
    <source>
        <strain evidence="5 6">LMG 7974</strain>
    </source>
</reference>
<dbReference type="SUPFAM" id="SSF52540">
    <property type="entry name" value="P-loop containing nucleoside triphosphate hydrolases"/>
    <property type="match status" value="1"/>
</dbReference>
<keyword evidence="1" id="KW-0813">Transport</keyword>
<comment type="caution">
    <text evidence="5">The sequence shown here is derived from an EMBL/GenBank/DDBJ whole genome shotgun (WGS) entry which is preliminary data.</text>
</comment>
<gene>
    <name evidence="5" type="primary">nikE</name>
    <name evidence="5" type="ORF">LMG7974_00852</name>
</gene>
<dbReference type="Pfam" id="PF00005">
    <property type="entry name" value="ABC_tran"/>
    <property type="match status" value="1"/>
</dbReference>
<dbReference type="PANTHER" id="PTHR43776">
    <property type="entry name" value="TRANSPORT ATP-BINDING PROTEIN"/>
    <property type="match status" value="1"/>
</dbReference>
<dbReference type="RefSeq" id="WP_229932659.1">
    <property type="nucleotide sequence ID" value="NZ_CAJHOF010000006.1"/>
</dbReference>
<keyword evidence="3 5" id="KW-0067">ATP-binding</keyword>
<name>A0ABM8Q5N0_9BACT</name>
<dbReference type="SMART" id="SM00382">
    <property type="entry name" value="AAA"/>
    <property type="match status" value="1"/>
</dbReference>
<dbReference type="EMBL" id="CAJHOF010000006">
    <property type="protein sequence ID" value="CAD7288137.1"/>
    <property type="molecule type" value="Genomic_DNA"/>
</dbReference>
<evidence type="ECO:0000256" key="2">
    <source>
        <dbReference type="ARBA" id="ARBA00022741"/>
    </source>
</evidence>
<dbReference type="InterPro" id="IPR003593">
    <property type="entry name" value="AAA+_ATPase"/>
</dbReference>
<dbReference type="GO" id="GO:0005524">
    <property type="term" value="F:ATP binding"/>
    <property type="evidence" value="ECO:0007669"/>
    <property type="project" value="UniProtKB-KW"/>
</dbReference>
<dbReference type="InterPro" id="IPR027417">
    <property type="entry name" value="P-loop_NTPase"/>
</dbReference>
<keyword evidence="2" id="KW-0547">Nucleotide-binding</keyword>
<feature type="domain" description="ABC transporter" evidence="4">
    <location>
        <begin position="4"/>
        <end position="249"/>
    </location>
</feature>
<evidence type="ECO:0000256" key="1">
    <source>
        <dbReference type="ARBA" id="ARBA00022448"/>
    </source>
</evidence>
<evidence type="ECO:0000259" key="4">
    <source>
        <dbReference type="PROSITE" id="PS50893"/>
    </source>
</evidence>
<accession>A0ABM8Q5N0</accession>
<evidence type="ECO:0000313" key="5">
    <source>
        <dbReference type="EMBL" id="CAD7288137.1"/>
    </source>
</evidence>
<dbReference type="Proteomes" id="UP000789803">
    <property type="component" value="Unassembled WGS sequence"/>
</dbReference>
<dbReference type="Gene3D" id="3.40.50.300">
    <property type="entry name" value="P-loop containing nucleotide triphosphate hydrolases"/>
    <property type="match status" value="1"/>
</dbReference>
<dbReference type="InterPro" id="IPR003439">
    <property type="entry name" value="ABC_transporter-like_ATP-bd"/>
</dbReference>